<feature type="compositionally biased region" description="Basic residues" evidence="1">
    <location>
        <begin position="142"/>
        <end position="152"/>
    </location>
</feature>
<organism evidence="2 3">
    <name type="scientific">Prauserella cavernicola</name>
    <dbReference type="NCBI Taxonomy" id="2800127"/>
    <lineage>
        <taxon>Bacteria</taxon>
        <taxon>Bacillati</taxon>
        <taxon>Actinomycetota</taxon>
        <taxon>Actinomycetes</taxon>
        <taxon>Pseudonocardiales</taxon>
        <taxon>Pseudonocardiaceae</taxon>
        <taxon>Prauserella</taxon>
    </lineage>
</organism>
<accession>A0A934V3E2</accession>
<evidence type="ECO:0000313" key="3">
    <source>
        <dbReference type="Proteomes" id="UP000635245"/>
    </source>
</evidence>
<dbReference type="Proteomes" id="UP000635245">
    <property type="component" value="Unassembled WGS sequence"/>
</dbReference>
<evidence type="ECO:0000256" key="1">
    <source>
        <dbReference type="SAM" id="MobiDB-lite"/>
    </source>
</evidence>
<comment type="caution">
    <text evidence="2">The sequence shown here is derived from an EMBL/GenBank/DDBJ whole genome shotgun (WGS) entry which is preliminary data.</text>
</comment>
<keyword evidence="3" id="KW-1185">Reference proteome</keyword>
<dbReference type="EMBL" id="JAENJH010000001">
    <property type="protein sequence ID" value="MBK1783579.1"/>
    <property type="molecule type" value="Genomic_DNA"/>
</dbReference>
<proteinExistence type="predicted"/>
<dbReference type="AlphaFoldDB" id="A0A934V3E2"/>
<name>A0A934V3E2_9PSEU</name>
<sequence length="152" mass="16930">MNPAGMRTPAMERAERELDARIDHAYAVMYEAEAEIEQLERDFGVVEPPSDEDVERVRAFVLGHGRTPEWTPVLDRVEEGVLTWRQIVEGLATGSTGREIAAAFASLSRVPPADADTLVAIGVARETEPEPQQEPDDEPGRPRRRIVRFGPE</sequence>
<protein>
    <submittedName>
        <fullName evidence="2">Uncharacterized protein</fullName>
    </submittedName>
</protein>
<gene>
    <name evidence="2" type="ORF">JHE00_04510</name>
</gene>
<reference evidence="2" key="1">
    <citation type="submission" date="2020-12" db="EMBL/GenBank/DDBJ databases">
        <title>Prauserella sp. ASG 168, a novel actinomycete isolated from cave rock.</title>
        <authorList>
            <person name="Suriyachadkun C."/>
        </authorList>
    </citation>
    <scope>NUCLEOTIDE SEQUENCE</scope>
    <source>
        <strain evidence="2">ASG 168</strain>
    </source>
</reference>
<dbReference type="RefSeq" id="WP_200315004.1">
    <property type="nucleotide sequence ID" value="NZ_JAENJH010000001.1"/>
</dbReference>
<feature type="region of interest" description="Disordered" evidence="1">
    <location>
        <begin position="125"/>
        <end position="152"/>
    </location>
</feature>
<evidence type="ECO:0000313" key="2">
    <source>
        <dbReference type="EMBL" id="MBK1783579.1"/>
    </source>
</evidence>